<dbReference type="SUPFAM" id="SSF49785">
    <property type="entry name" value="Galactose-binding domain-like"/>
    <property type="match status" value="1"/>
</dbReference>
<evidence type="ECO:0000256" key="1">
    <source>
        <dbReference type="ARBA" id="ARBA00022801"/>
    </source>
</evidence>
<evidence type="ECO:0000313" key="5">
    <source>
        <dbReference type="Proteomes" id="UP000321790"/>
    </source>
</evidence>
<feature type="chain" id="PRO_5022947650" description="CBM-cenC domain-containing protein" evidence="2">
    <location>
        <begin position="26"/>
        <end position="539"/>
    </location>
</feature>
<dbReference type="AlphaFoldDB" id="A0A5C7AUF2"/>
<evidence type="ECO:0000313" key="4">
    <source>
        <dbReference type="EMBL" id="TXE10135.1"/>
    </source>
</evidence>
<dbReference type="InterPro" id="IPR008979">
    <property type="entry name" value="Galactose-bd-like_sf"/>
</dbReference>
<proteinExistence type="predicted"/>
<reference evidence="5" key="1">
    <citation type="submission" date="2019-08" db="EMBL/GenBank/DDBJ databases">
        <title>Seonamhaeicola sediminis sp. nov., isolated from marine sediment.</title>
        <authorList>
            <person name="Cao W.R."/>
        </authorList>
    </citation>
    <scope>NUCLEOTIDE SEQUENCE [LARGE SCALE GENOMIC DNA]</scope>
    <source>
        <strain evidence="5">Gy8</strain>
    </source>
</reference>
<evidence type="ECO:0000259" key="3">
    <source>
        <dbReference type="Pfam" id="PF02018"/>
    </source>
</evidence>
<dbReference type="OrthoDB" id="1410018at2"/>
<sequence length="539" mass="59969">MKKHNIKYNLIMVIAILAVIFTACNKDDEYDQPNSFSDVGWYIAYEQSPWPDTLLTNKDDYLTFSDLSQNAISHKWEIESGNFFLEGPIQRLDSIFDDKIIGSGSSEDKTVSVLFKNSGYNHVRLFNIFKDSVTFRGPTEEDNISAVKVGENWVIDKTFVVDVYDTIVPTIRIERSNGEILNHTSTDTIYVEAGDAINVFDLTETGRPDDWNWNIGGSTSTEKDATLVLKKLGAFNGTLTLRRTGQNIPGDYEQYKIPAPFKVIPSSQPFRLTGNVYELEDQTIVVPFNGEFAPFIDHESYFTVTVNGGANPVTISNVSTDPNDATLLWITLNETIYRSDNITVSYDGNGTFKSTDTREPEAFTDAPVTMHNYNYINSDVMASFEEAGTGWEERGGPTSIEYITTAPSGEPIPDGNYILKIVSSGGGQGAILKDFGSFEPGVDYKLSYWVYAEPGSANSCRADFLVGNNDAFNFWQSLNPGPAGWQAGAAPGAFGEWRKIDNKIINVDNANDHSIFFRPNGAGTYYFDNIYIEKVDVRP</sequence>
<dbReference type="InterPro" id="IPR003305">
    <property type="entry name" value="CenC_carb-bd"/>
</dbReference>
<dbReference type="RefSeq" id="WP_147136160.1">
    <property type="nucleotide sequence ID" value="NZ_VOSC01000025.1"/>
</dbReference>
<dbReference type="Gene3D" id="2.60.120.260">
    <property type="entry name" value="Galactose-binding domain-like"/>
    <property type="match status" value="1"/>
</dbReference>
<evidence type="ECO:0000256" key="2">
    <source>
        <dbReference type="SAM" id="SignalP"/>
    </source>
</evidence>
<accession>A0A5C7AUF2</accession>
<name>A0A5C7AUF2_9FLAO</name>
<dbReference type="PROSITE" id="PS51257">
    <property type="entry name" value="PROKAR_LIPOPROTEIN"/>
    <property type="match status" value="1"/>
</dbReference>
<dbReference type="EMBL" id="VOSC01000025">
    <property type="protein sequence ID" value="TXE10135.1"/>
    <property type="molecule type" value="Genomic_DNA"/>
</dbReference>
<feature type="domain" description="CBM-cenC" evidence="3">
    <location>
        <begin position="382"/>
        <end position="471"/>
    </location>
</feature>
<organism evidence="4 5">
    <name type="scientific">Seonamhaeicola algicola</name>
    <dbReference type="NCBI Taxonomy" id="1719036"/>
    <lineage>
        <taxon>Bacteria</taxon>
        <taxon>Pseudomonadati</taxon>
        <taxon>Bacteroidota</taxon>
        <taxon>Flavobacteriia</taxon>
        <taxon>Flavobacteriales</taxon>
        <taxon>Flavobacteriaceae</taxon>
    </lineage>
</organism>
<feature type="signal peptide" evidence="2">
    <location>
        <begin position="1"/>
        <end position="25"/>
    </location>
</feature>
<keyword evidence="1" id="KW-0378">Hydrolase</keyword>
<dbReference type="GO" id="GO:0016798">
    <property type="term" value="F:hydrolase activity, acting on glycosyl bonds"/>
    <property type="evidence" value="ECO:0007669"/>
    <property type="project" value="InterPro"/>
</dbReference>
<protein>
    <recommendedName>
        <fullName evidence="3">CBM-cenC domain-containing protein</fullName>
    </recommendedName>
</protein>
<keyword evidence="5" id="KW-1185">Reference proteome</keyword>
<gene>
    <name evidence="4" type="ORF">FUA26_11725</name>
</gene>
<comment type="caution">
    <text evidence="4">The sequence shown here is derived from an EMBL/GenBank/DDBJ whole genome shotgun (WGS) entry which is preliminary data.</text>
</comment>
<keyword evidence="2" id="KW-0732">Signal</keyword>
<dbReference type="Proteomes" id="UP000321790">
    <property type="component" value="Unassembled WGS sequence"/>
</dbReference>
<dbReference type="Pfam" id="PF02018">
    <property type="entry name" value="CBM_4_9"/>
    <property type="match status" value="1"/>
</dbReference>